<protein>
    <recommendedName>
        <fullName evidence="3">F-box domain-containing protein</fullName>
    </recommendedName>
</protein>
<dbReference type="Gene3D" id="1.20.1280.50">
    <property type="match status" value="1"/>
</dbReference>
<dbReference type="Proteomes" id="UP000807469">
    <property type="component" value="Unassembled WGS sequence"/>
</dbReference>
<proteinExistence type="predicted"/>
<accession>A0A9P5ZEF5</accession>
<comment type="caution">
    <text evidence="1">The sequence shown here is derived from an EMBL/GenBank/DDBJ whole genome shotgun (WGS) entry which is preliminary data.</text>
</comment>
<evidence type="ECO:0000313" key="2">
    <source>
        <dbReference type="Proteomes" id="UP000807469"/>
    </source>
</evidence>
<evidence type="ECO:0008006" key="3">
    <source>
        <dbReference type="Google" id="ProtNLM"/>
    </source>
</evidence>
<organism evidence="1 2">
    <name type="scientific">Pholiota conissans</name>
    <dbReference type="NCBI Taxonomy" id="109636"/>
    <lineage>
        <taxon>Eukaryota</taxon>
        <taxon>Fungi</taxon>
        <taxon>Dikarya</taxon>
        <taxon>Basidiomycota</taxon>
        <taxon>Agaricomycotina</taxon>
        <taxon>Agaricomycetes</taxon>
        <taxon>Agaricomycetidae</taxon>
        <taxon>Agaricales</taxon>
        <taxon>Agaricineae</taxon>
        <taxon>Strophariaceae</taxon>
        <taxon>Pholiota</taxon>
    </lineage>
</organism>
<dbReference type="EMBL" id="MU155135">
    <property type="protein sequence ID" value="KAF9485480.1"/>
    <property type="molecule type" value="Genomic_DNA"/>
</dbReference>
<dbReference type="AlphaFoldDB" id="A0A9P5ZEF5"/>
<keyword evidence="2" id="KW-1185">Reference proteome</keyword>
<evidence type="ECO:0000313" key="1">
    <source>
        <dbReference type="EMBL" id="KAF9485480.1"/>
    </source>
</evidence>
<name>A0A9P5ZEF5_9AGAR</name>
<gene>
    <name evidence="1" type="ORF">BDN70DRAFT_871128</name>
</gene>
<sequence length="505" mass="58538">MPKTLVCTTYTGAQVGKHEAIVLSPIQRLPFDVLEHIFLRCLSDPLDQVQPKINAPPMLLCHVCSSWRTIALEIPALWTHIHHRLPMERLGGRLQLWNKMVFHRKLTFLKWWRRNQGKRATFIRLRIYRKTGDTSLRRFDVDKDAENFFDEFMSSAQYLDVGPFMFDQRLRPIESSYPQLLSLVSSHPNYNLDEDTYVRRRDREAQDLFPTIPRTLQRLRLHHVSFPEHYSSAGRFKSWCNLTHLSLNYTFLDQKSWLSIARAVPNLQWCYLDVIIRAGSELVQGAAKIQLPFLSTFTAVVDYSEYRDTNHPSLWLLLQGLDLPVLRDLAIYTDGNPSDYPLITMSIEDGLIETPTITTLTIGLQFQGFFCDSEESAAPQDWSLMTPLSTYAPHIAHLVLDLCYVDRCGRYDEPLLEEKLRHWRNLLRRSKGWMDIGEPSSAIRKITTVVKSLAIDKPLVEAAFQDALDLDKQEASREIVFEVVEADKWRVAPYAEGWKTWSSVV</sequence>
<dbReference type="OrthoDB" id="2269034at2759"/>
<reference evidence="1" key="1">
    <citation type="submission" date="2020-11" db="EMBL/GenBank/DDBJ databases">
        <authorList>
            <consortium name="DOE Joint Genome Institute"/>
            <person name="Ahrendt S."/>
            <person name="Riley R."/>
            <person name="Andreopoulos W."/>
            <person name="Labutti K."/>
            <person name="Pangilinan J."/>
            <person name="Ruiz-Duenas F.J."/>
            <person name="Barrasa J.M."/>
            <person name="Sanchez-Garcia M."/>
            <person name="Camarero S."/>
            <person name="Miyauchi S."/>
            <person name="Serrano A."/>
            <person name="Linde D."/>
            <person name="Babiker R."/>
            <person name="Drula E."/>
            <person name="Ayuso-Fernandez I."/>
            <person name="Pacheco R."/>
            <person name="Padilla G."/>
            <person name="Ferreira P."/>
            <person name="Barriuso J."/>
            <person name="Kellner H."/>
            <person name="Castanera R."/>
            <person name="Alfaro M."/>
            <person name="Ramirez L."/>
            <person name="Pisabarro A.G."/>
            <person name="Kuo A."/>
            <person name="Tritt A."/>
            <person name="Lipzen A."/>
            <person name="He G."/>
            <person name="Yan M."/>
            <person name="Ng V."/>
            <person name="Cullen D."/>
            <person name="Martin F."/>
            <person name="Rosso M.-N."/>
            <person name="Henrissat B."/>
            <person name="Hibbett D."/>
            <person name="Martinez A.T."/>
            <person name="Grigoriev I.V."/>
        </authorList>
    </citation>
    <scope>NUCLEOTIDE SEQUENCE</scope>
    <source>
        <strain evidence="1">CIRM-BRFM 674</strain>
    </source>
</reference>